<name>A0A4C2A4A1_EUMVA</name>
<evidence type="ECO:0000313" key="1">
    <source>
        <dbReference type="EMBL" id="GBP95781.1"/>
    </source>
</evidence>
<dbReference type="AlphaFoldDB" id="A0A4C2A4A1"/>
<dbReference type="EMBL" id="BGZK01002681">
    <property type="protein sequence ID" value="GBP95781.1"/>
    <property type="molecule type" value="Genomic_DNA"/>
</dbReference>
<dbReference type="STRING" id="151549.A0A4C2A4A1"/>
<reference evidence="1 2" key="1">
    <citation type="journal article" date="2019" name="Commun. Biol.">
        <title>The bagworm genome reveals a unique fibroin gene that provides high tensile strength.</title>
        <authorList>
            <person name="Kono N."/>
            <person name="Nakamura H."/>
            <person name="Ohtoshi R."/>
            <person name="Tomita M."/>
            <person name="Numata K."/>
            <person name="Arakawa K."/>
        </authorList>
    </citation>
    <scope>NUCLEOTIDE SEQUENCE [LARGE SCALE GENOMIC DNA]</scope>
</reference>
<organism evidence="1 2">
    <name type="scientific">Eumeta variegata</name>
    <name type="common">Bagworm moth</name>
    <name type="synonym">Eumeta japonica</name>
    <dbReference type="NCBI Taxonomy" id="151549"/>
    <lineage>
        <taxon>Eukaryota</taxon>
        <taxon>Metazoa</taxon>
        <taxon>Ecdysozoa</taxon>
        <taxon>Arthropoda</taxon>
        <taxon>Hexapoda</taxon>
        <taxon>Insecta</taxon>
        <taxon>Pterygota</taxon>
        <taxon>Neoptera</taxon>
        <taxon>Endopterygota</taxon>
        <taxon>Lepidoptera</taxon>
        <taxon>Glossata</taxon>
        <taxon>Ditrysia</taxon>
        <taxon>Tineoidea</taxon>
        <taxon>Psychidae</taxon>
        <taxon>Oiketicinae</taxon>
        <taxon>Eumeta</taxon>
    </lineage>
</organism>
<accession>A0A4C2A4A1</accession>
<gene>
    <name evidence="1" type="primary">rg</name>
    <name evidence="1" type="ORF">EVAR_70997_1</name>
</gene>
<keyword evidence="2" id="KW-1185">Reference proteome</keyword>
<proteinExistence type="predicted"/>
<dbReference type="Proteomes" id="UP000299102">
    <property type="component" value="Unassembled WGS sequence"/>
</dbReference>
<dbReference type="OrthoDB" id="26681at2759"/>
<evidence type="ECO:0000313" key="2">
    <source>
        <dbReference type="Proteomes" id="UP000299102"/>
    </source>
</evidence>
<protein>
    <submittedName>
        <fullName evidence="1">Neurobeachin</fullName>
    </submittedName>
</protein>
<sequence length="163" mass="18621">MFVQAVVLPPLARWPYESGFTFTTWFRLDPINSVNIEREKPYLYCPITHWRFVATPLPDVPARVNVKSRAGTVPLKTPIYKRAKGDLNPVSSVSKGRRPPGHFRHVLASHRRYFVVSGFNHPLLGINPSMNVSFNTEKLGFLRASHWPSVSPELQTMSETDRH</sequence>
<comment type="caution">
    <text evidence="1">The sequence shown here is derived from an EMBL/GenBank/DDBJ whole genome shotgun (WGS) entry which is preliminary data.</text>
</comment>